<dbReference type="GO" id="GO:0003677">
    <property type="term" value="F:DNA binding"/>
    <property type="evidence" value="ECO:0007669"/>
    <property type="project" value="InterPro"/>
</dbReference>
<dbReference type="InterPro" id="IPR002104">
    <property type="entry name" value="Integrase_catalytic"/>
</dbReference>
<evidence type="ECO:0000313" key="3">
    <source>
        <dbReference type="EMBL" id="MBB2974466.1"/>
    </source>
</evidence>
<proteinExistence type="predicted"/>
<dbReference type="Pfam" id="PF00589">
    <property type="entry name" value="Phage_integrase"/>
    <property type="match status" value="1"/>
</dbReference>
<evidence type="ECO:0000313" key="4">
    <source>
        <dbReference type="Proteomes" id="UP000529310"/>
    </source>
</evidence>
<keyword evidence="4" id="KW-1185">Reference proteome</keyword>
<feature type="domain" description="Tyr recombinase" evidence="2">
    <location>
        <begin position="1"/>
        <end position="131"/>
    </location>
</feature>
<name>A0A7W4V087_9MICO</name>
<reference evidence="3 4" key="1">
    <citation type="submission" date="2020-08" db="EMBL/GenBank/DDBJ databases">
        <title>Sequencing the genomes of 1000 actinobacteria strains.</title>
        <authorList>
            <person name="Klenk H.-P."/>
        </authorList>
    </citation>
    <scope>NUCLEOTIDE SEQUENCE [LARGE SCALE GENOMIC DNA]</scope>
    <source>
        <strain evidence="3 4">DSM 27099</strain>
    </source>
</reference>
<gene>
    <name evidence="3" type="ORF">FHX49_000007</name>
</gene>
<comment type="caution">
    <text evidence="3">The sequence shown here is derived from an EMBL/GenBank/DDBJ whole genome shotgun (WGS) entry which is preliminary data.</text>
</comment>
<dbReference type="EMBL" id="JACHWQ010000001">
    <property type="protein sequence ID" value="MBB2974466.1"/>
    <property type="molecule type" value="Genomic_DNA"/>
</dbReference>
<dbReference type="GO" id="GO:0006310">
    <property type="term" value="P:DNA recombination"/>
    <property type="evidence" value="ECO:0007669"/>
    <property type="project" value="UniProtKB-KW"/>
</dbReference>
<dbReference type="AlphaFoldDB" id="A0A7W4V087"/>
<dbReference type="InterPro" id="IPR011010">
    <property type="entry name" value="DNA_brk_join_enz"/>
</dbReference>
<dbReference type="PROSITE" id="PS51898">
    <property type="entry name" value="TYR_RECOMBINASE"/>
    <property type="match status" value="1"/>
</dbReference>
<dbReference type="SUPFAM" id="SSF56349">
    <property type="entry name" value="DNA breaking-rejoining enzymes"/>
    <property type="match status" value="1"/>
</dbReference>
<sequence>MLLFLFSTLSQRSIVARSDRDFSAGGRRGDRVMVPQAVGTCCSLSQADESARRNHEPEDASGHLFPGQIEGPLSVTRISELINEALPPGVAAHQLRHRFGTRAHQLGGNDLRAVQKLLGHANVSTHRCMST</sequence>
<evidence type="ECO:0000259" key="2">
    <source>
        <dbReference type="PROSITE" id="PS51898"/>
    </source>
</evidence>
<protein>
    <submittedName>
        <fullName evidence="3">Site-specific recombinase XerD</fullName>
    </submittedName>
</protein>
<accession>A0A7W4V087</accession>
<dbReference type="GO" id="GO:0015074">
    <property type="term" value="P:DNA integration"/>
    <property type="evidence" value="ECO:0007669"/>
    <property type="project" value="InterPro"/>
</dbReference>
<organism evidence="3 4">
    <name type="scientific">Microbacterium endophyticum</name>
    <dbReference type="NCBI Taxonomy" id="1526412"/>
    <lineage>
        <taxon>Bacteria</taxon>
        <taxon>Bacillati</taxon>
        <taxon>Actinomycetota</taxon>
        <taxon>Actinomycetes</taxon>
        <taxon>Micrococcales</taxon>
        <taxon>Microbacteriaceae</taxon>
        <taxon>Microbacterium</taxon>
    </lineage>
</organism>
<dbReference type="RefSeq" id="WP_165142949.1">
    <property type="nucleotide sequence ID" value="NZ_CP049255.1"/>
</dbReference>
<keyword evidence="1" id="KW-0233">DNA recombination</keyword>
<evidence type="ECO:0000256" key="1">
    <source>
        <dbReference type="ARBA" id="ARBA00023172"/>
    </source>
</evidence>
<dbReference type="Proteomes" id="UP000529310">
    <property type="component" value="Unassembled WGS sequence"/>
</dbReference>
<dbReference type="Gene3D" id="1.10.443.10">
    <property type="entry name" value="Intergrase catalytic core"/>
    <property type="match status" value="1"/>
</dbReference>
<dbReference type="InterPro" id="IPR013762">
    <property type="entry name" value="Integrase-like_cat_sf"/>
</dbReference>